<dbReference type="Gene3D" id="3.40.50.10540">
    <property type="entry name" value="Crotonobetainyl-coa:carnitine coa-transferase, domain 1"/>
    <property type="match status" value="1"/>
</dbReference>
<reference evidence="2 4" key="1">
    <citation type="journal article" date="2019" name="Emerg. Microbes Infect.">
        <title>Comprehensive subspecies identification of 175 nontuberculous mycobacteria species based on 7547 genomic profiles.</title>
        <authorList>
            <person name="Matsumoto Y."/>
            <person name="Kinjo T."/>
            <person name="Motooka D."/>
            <person name="Nabeya D."/>
            <person name="Jung N."/>
            <person name="Uechi K."/>
            <person name="Horii T."/>
            <person name="Iida T."/>
            <person name="Fujita J."/>
            <person name="Nakamura S."/>
        </authorList>
    </citation>
    <scope>NUCLEOTIDE SEQUENCE [LARGE SCALE GENOMIC DNA]</scope>
    <source>
        <strain evidence="2 4">JCM 13573</strain>
    </source>
</reference>
<reference evidence="2" key="2">
    <citation type="submission" date="2020-02" db="EMBL/GenBank/DDBJ databases">
        <authorList>
            <person name="Matsumoto Y."/>
            <person name="Kinjo T."/>
            <person name="Motooka D."/>
            <person name="Nabeya D."/>
            <person name="Jung N."/>
            <person name="Uechi K."/>
            <person name="Horii T."/>
            <person name="Iida T."/>
            <person name="Fujita J."/>
            <person name="Nakamura S."/>
        </authorList>
    </citation>
    <scope>NUCLEOTIDE SEQUENCE</scope>
    <source>
        <strain evidence="2">JCM 13573</strain>
    </source>
</reference>
<dbReference type="Gene3D" id="3.30.1540.10">
    <property type="entry name" value="formyl-coa transferase, domain 3"/>
    <property type="match status" value="1"/>
</dbReference>
<dbReference type="RefSeq" id="WP_085072560.1">
    <property type="nucleotide sequence ID" value="NZ_BLKU01000001.1"/>
</dbReference>
<dbReference type="InterPro" id="IPR003673">
    <property type="entry name" value="CoA-Trfase_fam_III"/>
</dbReference>
<dbReference type="Proteomes" id="UP000465306">
    <property type="component" value="Unassembled WGS sequence"/>
</dbReference>
<evidence type="ECO:0000313" key="4">
    <source>
        <dbReference type="Proteomes" id="UP000465306"/>
    </source>
</evidence>
<evidence type="ECO:0000313" key="2">
    <source>
        <dbReference type="EMBL" id="GFG62814.1"/>
    </source>
</evidence>
<protein>
    <submittedName>
        <fullName evidence="2">Alpha-methylacyl-CoA racemase</fullName>
    </submittedName>
    <submittedName>
        <fullName evidence="3">CoA transferase</fullName>
    </submittedName>
</protein>
<gene>
    <name evidence="3" type="ORF">I2456_02275</name>
    <name evidence="2" type="ORF">MKUB_03040</name>
</gene>
<evidence type="ECO:0000313" key="5">
    <source>
        <dbReference type="Proteomes" id="UP000663583"/>
    </source>
</evidence>
<organism evidence="3 5">
    <name type="scientific">Mycobacterium kubicae</name>
    <dbReference type="NCBI Taxonomy" id="120959"/>
    <lineage>
        <taxon>Bacteria</taxon>
        <taxon>Bacillati</taxon>
        <taxon>Actinomycetota</taxon>
        <taxon>Actinomycetes</taxon>
        <taxon>Mycobacteriales</taxon>
        <taxon>Mycobacteriaceae</taxon>
        <taxon>Mycobacterium</taxon>
        <taxon>Mycobacterium simiae complex</taxon>
    </lineage>
</organism>
<dbReference type="KEGG" id="mku:I2456_02275"/>
<dbReference type="PANTHER" id="PTHR48207:SF3">
    <property type="entry name" value="SUCCINATE--HYDROXYMETHYLGLUTARATE COA-TRANSFERASE"/>
    <property type="match status" value="1"/>
</dbReference>
<dbReference type="InterPro" id="IPR044855">
    <property type="entry name" value="CoA-Trfase_III_dom3_sf"/>
</dbReference>
<proteinExistence type="predicted"/>
<dbReference type="Pfam" id="PF02515">
    <property type="entry name" value="CoA_transf_3"/>
    <property type="match status" value="1"/>
</dbReference>
<dbReference type="InterPro" id="IPR050483">
    <property type="entry name" value="CoA-transferase_III_domain"/>
</dbReference>
<dbReference type="InterPro" id="IPR023606">
    <property type="entry name" value="CoA-Trfase_III_dom_1_sf"/>
</dbReference>
<sequence length="389" mass="41619">MPGPLEGVKVVELGVWVAGPAAAAIMADWGADVIKIEPPTGDPGRLFGRMLGCDLSVNPPFEMDNRSKRSIVLDLTTDPGRDTARQLLSDADVFVTNVRPGALSRLGLDYESVAGHNPRLVYGLVTGYGETGPDADRAAYDVAAFWSRAGVAHLLTRPGDTPPFQRGGMGDHSAGMSLAAAVCAALLARARTGTGQLVTTSLYRQGAYTVSFDLNTYLLTGQPIAVGQRETMGNPCMNNYAAGDGRRFWIVGLEVDRHWPALCRAVGRPDWLTDTRYADARSRAHNAAGLIAALDEIFATKPLDEWAEIFAAEPDFFWSPINSLEDVVADEQFHAAGGIVDVPDGQASVPMVASPADFHGTPWAPRSTAPELGQHTDEILAELAARRKL</sequence>
<dbReference type="SUPFAM" id="SSF89796">
    <property type="entry name" value="CoA-transferase family III (CaiB/BaiF)"/>
    <property type="match status" value="1"/>
</dbReference>
<dbReference type="PANTHER" id="PTHR48207">
    <property type="entry name" value="SUCCINATE--HYDROXYMETHYLGLUTARATE COA-TRANSFERASE"/>
    <property type="match status" value="1"/>
</dbReference>
<accession>A0AAX1JD52</accession>
<name>A0AAX1JD52_9MYCO</name>
<keyword evidence="1 3" id="KW-0808">Transferase</keyword>
<keyword evidence="4" id="KW-1185">Reference proteome</keyword>
<dbReference type="AlphaFoldDB" id="A0AAX1JD52"/>
<dbReference type="EMBL" id="BLKU01000001">
    <property type="protein sequence ID" value="GFG62814.1"/>
    <property type="molecule type" value="Genomic_DNA"/>
</dbReference>
<dbReference type="GO" id="GO:0008410">
    <property type="term" value="F:CoA-transferase activity"/>
    <property type="evidence" value="ECO:0007669"/>
    <property type="project" value="TreeGrafter"/>
</dbReference>
<evidence type="ECO:0000256" key="1">
    <source>
        <dbReference type="ARBA" id="ARBA00022679"/>
    </source>
</evidence>
<dbReference type="EMBL" id="CP065047">
    <property type="protein sequence ID" value="QPI38407.1"/>
    <property type="molecule type" value="Genomic_DNA"/>
</dbReference>
<reference evidence="3" key="3">
    <citation type="submission" date="2020-11" db="EMBL/GenBank/DDBJ databases">
        <title>Intraspecies plasmid and genomic variation of Mycobacterium kubicae revealed by the complete genome sequences of two clinical isolates.</title>
        <authorList>
            <person name="Hendrix J.R."/>
            <person name="Epperson L.E."/>
            <person name="Honda J.R."/>
            <person name="Strong M."/>
        </authorList>
    </citation>
    <scope>NUCLEOTIDE SEQUENCE</scope>
    <source>
        <strain evidence="3">JCM 13573</strain>
    </source>
</reference>
<evidence type="ECO:0000313" key="3">
    <source>
        <dbReference type="EMBL" id="QPI38407.1"/>
    </source>
</evidence>
<dbReference type="Proteomes" id="UP000663583">
    <property type="component" value="Chromosome"/>
</dbReference>